<proteinExistence type="predicted"/>
<evidence type="ECO:0000313" key="2">
    <source>
        <dbReference type="EMBL" id="GAG39859.1"/>
    </source>
</evidence>
<dbReference type="InterPro" id="IPR016152">
    <property type="entry name" value="PTrfase/Anion_transptr"/>
</dbReference>
<dbReference type="EMBL" id="BARS01042149">
    <property type="protein sequence ID" value="GAG39859.1"/>
    <property type="molecule type" value="Genomic_DNA"/>
</dbReference>
<feature type="domain" description="PTS EIIA type-2" evidence="1">
    <location>
        <begin position="1"/>
        <end position="143"/>
    </location>
</feature>
<name>X0X9I3_9ZZZZ</name>
<organism evidence="2">
    <name type="scientific">marine sediment metagenome</name>
    <dbReference type="NCBI Taxonomy" id="412755"/>
    <lineage>
        <taxon>unclassified sequences</taxon>
        <taxon>metagenomes</taxon>
        <taxon>ecological metagenomes</taxon>
    </lineage>
</organism>
<gene>
    <name evidence="2" type="ORF">S01H1_63991</name>
</gene>
<accession>X0X9I3</accession>
<dbReference type="PANTHER" id="PTHR47738">
    <property type="entry name" value="PTS SYSTEM FRUCTOSE-LIKE EIIA COMPONENT-RELATED"/>
    <property type="match status" value="1"/>
</dbReference>
<dbReference type="AlphaFoldDB" id="X0X9I3"/>
<dbReference type="SUPFAM" id="SSF55804">
    <property type="entry name" value="Phoshotransferase/anion transport protein"/>
    <property type="match status" value="1"/>
</dbReference>
<comment type="caution">
    <text evidence="2">The sequence shown here is derived from an EMBL/GenBank/DDBJ whole genome shotgun (WGS) entry which is preliminary data.</text>
</comment>
<dbReference type="PROSITE" id="PS51094">
    <property type="entry name" value="PTS_EIIA_TYPE_2"/>
    <property type="match status" value="1"/>
</dbReference>
<dbReference type="InterPro" id="IPR051541">
    <property type="entry name" value="PTS_SugarTrans_NitroReg"/>
</dbReference>
<reference evidence="2" key="1">
    <citation type="journal article" date="2014" name="Front. Microbiol.">
        <title>High frequency of phylogenetically diverse reductive dehalogenase-homologous genes in deep subseafloor sedimentary metagenomes.</title>
        <authorList>
            <person name="Kawai M."/>
            <person name="Futagami T."/>
            <person name="Toyoda A."/>
            <person name="Takaki Y."/>
            <person name="Nishi S."/>
            <person name="Hori S."/>
            <person name="Arai W."/>
            <person name="Tsubouchi T."/>
            <person name="Morono Y."/>
            <person name="Uchiyama I."/>
            <person name="Ito T."/>
            <person name="Fujiyama A."/>
            <person name="Inagaki F."/>
            <person name="Takami H."/>
        </authorList>
    </citation>
    <scope>NUCLEOTIDE SEQUENCE</scope>
    <source>
        <strain evidence="2">Expedition CK06-06</strain>
    </source>
</reference>
<evidence type="ECO:0000259" key="1">
    <source>
        <dbReference type="PROSITE" id="PS51094"/>
    </source>
</evidence>
<protein>
    <recommendedName>
        <fullName evidence="1">PTS EIIA type-2 domain-containing protein</fullName>
    </recommendedName>
</protein>
<feature type="non-terminal residue" evidence="2">
    <location>
        <position position="1"/>
    </location>
</feature>
<dbReference type="PANTHER" id="PTHR47738:SF1">
    <property type="entry name" value="NITROGEN REGULATORY PROTEIN"/>
    <property type="match status" value="1"/>
</dbReference>
<dbReference type="Gene3D" id="3.40.930.10">
    <property type="entry name" value="Mannitol-specific EII, Chain A"/>
    <property type="match status" value="1"/>
</dbReference>
<sequence>GLIKDCEILDLKGPLSAEQLFRRSAEALAPRLNIDEQKLLDLLTQREAESSTVIQPGLAIPHIIVDGRKLFDILPIRCKEGMAFPGHDQPVQVAFILAGSRDERNYHLRALMAIAHIVQEKQFLERWLNAPEAEHLRDIVLLSGRERDRGN</sequence>
<dbReference type="Pfam" id="PF00359">
    <property type="entry name" value="PTS_EIIA_2"/>
    <property type="match status" value="1"/>
</dbReference>
<dbReference type="GO" id="GO:0030295">
    <property type="term" value="F:protein kinase activator activity"/>
    <property type="evidence" value="ECO:0007669"/>
    <property type="project" value="TreeGrafter"/>
</dbReference>
<dbReference type="InterPro" id="IPR002178">
    <property type="entry name" value="PTS_EIIA_type-2_dom"/>
</dbReference>